<gene>
    <name evidence="2" type="ordered locus">Ksed_05730</name>
</gene>
<reference evidence="2 3" key="1">
    <citation type="journal article" date="2009" name="Stand. Genomic Sci.">
        <title>Complete genome sequence of Kytococcus sedentarius type strain (541).</title>
        <authorList>
            <person name="Sims D."/>
            <person name="Brettin T."/>
            <person name="Detter J.C."/>
            <person name="Han C."/>
            <person name="Lapidus A."/>
            <person name="Copeland A."/>
            <person name="Glavina Del Rio T."/>
            <person name="Nolan M."/>
            <person name="Chen F."/>
            <person name="Lucas S."/>
            <person name="Tice H."/>
            <person name="Cheng J.F."/>
            <person name="Bruce D."/>
            <person name="Goodwin L."/>
            <person name="Pitluck S."/>
            <person name="Ovchinnikova G."/>
            <person name="Pati A."/>
            <person name="Ivanova N."/>
            <person name="Mavrommatis K."/>
            <person name="Chen A."/>
            <person name="Palaniappan K."/>
            <person name="D'haeseleer P."/>
            <person name="Chain P."/>
            <person name="Bristow J."/>
            <person name="Eisen J.A."/>
            <person name="Markowitz V."/>
            <person name="Hugenholtz P."/>
            <person name="Schneider S."/>
            <person name="Goker M."/>
            <person name="Pukall R."/>
            <person name="Kyrpides N.C."/>
            <person name="Klenk H.P."/>
        </authorList>
    </citation>
    <scope>NUCLEOTIDE SEQUENCE [LARGE SCALE GENOMIC DNA]</scope>
    <source>
        <strain evidence="3">ATCC 14392 / DSM 20547 / JCM 11482 / CCUG 33030 / NBRC 15357 / NCTC 11040 / CCM 314 / 541</strain>
    </source>
</reference>
<protein>
    <recommendedName>
        <fullName evidence="4">Lipoprotein</fullName>
    </recommendedName>
</protein>
<proteinExistence type="predicted"/>
<evidence type="ECO:0000313" key="2">
    <source>
        <dbReference type="EMBL" id="ACV05640.1"/>
    </source>
</evidence>
<organism evidence="2 3">
    <name type="scientific">Kytococcus sedentarius (strain ATCC 14392 / DSM 20547 / JCM 11482 / CCUG 33030 / NBRC 15357 / NCTC 11040 / CCM 314 / 541)</name>
    <name type="common">Micrococcus sedentarius</name>
    <dbReference type="NCBI Taxonomy" id="478801"/>
    <lineage>
        <taxon>Bacteria</taxon>
        <taxon>Bacillati</taxon>
        <taxon>Actinomycetota</taxon>
        <taxon>Actinomycetes</taxon>
        <taxon>Micrococcales</taxon>
        <taxon>Kytococcaceae</taxon>
        <taxon>Kytococcus</taxon>
    </lineage>
</organism>
<feature type="signal peptide" evidence="1">
    <location>
        <begin position="1"/>
        <end position="29"/>
    </location>
</feature>
<evidence type="ECO:0008006" key="4">
    <source>
        <dbReference type="Google" id="ProtNLM"/>
    </source>
</evidence>
<keyword evidence="1" id="KW-0732">Signal</keyword>
<sequence length="132" mass="14015">MSMDRFFNPRRAGALLGCALTLCVTSGCGQDGTQAATWQGEWGHTDKGYTATLSESDGCLKATVDGTEYLAVLPSGSSVQGDTVKTPDKEYDLASEVTIGGWGASRQEAEDTVSVTIPEVCTDQTDRVWLLT</sequence>
<name>C7NL98_KYTSD</name>
<dbReference type="HOGENOM" id="CLU_1914323_0_0_11"/>
<dbReference type="Proteomes" id="UP000006666">
    <property type="component" value="Chromosome"/>
</dbReference>
<evidence type="ECO:0000313" key="3">
    <source>
        <dbReference type="Proteomes" id="UP000006666"/>
    </source>
</evidence>
<keyword evidence="3" id="KW-1185">Reference proteome</keyword>
<dbReference type="PROSITE" id="PS51257">
    <property type="entry name" value="PROKAR_LIPOPROTEIN"/>
    <property type="match status" value="1"/>
</dbReference>
<dbReference type="RefSeq" id="WP_012802058.1">
    <property type="nucleotide sequence ID" value="NC_013169.1"/>
</dbReference>
<feature type="chain" id="PRO_5039021706" description="Lipoprotein" evidence="1">
    <location>
        <begin position="30"/>
        <end position="132"/>
    </location>
</feature>
<accession>C7NL98</accession>
<evidence type="ECO:0000256" key="1">
    <source>
        <dbReference type="SAM" id="SignalP"/>
    </source>
</evidence>
<dbReference type="KEGG" id="kse:Ksed_05730"/>
<dbReference type="AlphaFoldDB" id="C7NL98"/>
<dbReference type="EMBL" id="CP001686">
    <property type="protein sequence ID" value="ACV05640.1"/>
    <property type="molecule type" value="Genomic_DNA"/>
</dbReference>